<dbReference type="PRINTS" id="PR00151">
    <property type="entry name" value="PORPHBDMNASE"/>
</dbReference>
<gene>
    <name evidence="11" type="primary">hemC</name>
    <name evidence="11" type="ORF">NBM05_08650</name>
</gene>
<dbReference type="GO" id="GO:0006783">
    <property type="term" value="P:heme biosynthetic process"/>
    <property type="evidence" value="ECO:0007669"/>
    <property type="project" value="TreeGrafter"/>
</dbReference>
<keyword evidence="6" id="KW-0627">Porphyrin biosynthesis</keyword>
<feature type="domain" description="Porphobilinogen deaminase C-terminal" evidence="10">
    <location>
        <begin position="240"/>
        <end position="312"/>
    </location>
</feature>
<evidence type="ECO:0000256" key="3">
    <source>
        <dbReference type="ARBA" id="ARBA00005638"/>
    </source>
</evidence>
<dbReference type="EMBL" id="JANAFB010000018">
    <property type="protein sequence ID" value="MCP3426070.1"/>
    <property type="molecule type" value="Genomic_DNA"/>
</dbReference>
<dbReference type="PIRSF" id="PIRSF001438">
    <property type="entry name" value="4pyrrol_synth_OHMeBilane_synth"/>
    <property type="match status" value="1"/>
</dbReference>
<dbReference type="Pfam" id="PF01379">
    <property type="entry name" value="Porphobil_deam"/>
    <property type="match status" value="1"/>
</dbReference>
<dbReference type="GO" id="GO:0004418">
    <property type="term" value="F:hydroxymethylbilane synthase activity"/>
    <property type="evidence" value="ECO:0007669"/>
    <property type="project" value="UniProtKB-UniRule"/>
</dbReference>
<evidence type="ECO:0000313" key="12">
    <source>
        <dbReference type="Proteomes" id="UP001139502"/>
    </source>
</evidence>
<name>A0A9X2KIJ1_9MICC</name>
<dbReference type="InterPro" id="IPR036803">
    <property type="entry name" value="Porphobilinogen_deaminase_C_sf"/>
</dbReference>
<dbReference type="Pfam" id="PF03900">
    <property type="entry name" value="Porphobil_deamC"/>
    <property type="match status" value="1"/>
</dbReference>
<keyword evidence="5 11" id="KW-0808">Transferase</keyword>
<dbReference type="RefSeq" id="WP_254166573.1">
    <property type="nucleotide sequence ID" value="NZ_JANAFB010000018.1"/>
</dbReference>
<dbReference type="Gene3D" id="3.30.160.40">
    <property type="entry name" value="Porphobilinogen deaminase, C-terminal domain"/>
    <property type="match status" value="1"/>
</dbReference>
<evidence type="ECO:0000256" key="6">
    <source>
        <dbReference type="ARBA" id="ARBA00023244"/>
    </source>
</evidence>
<comment type="caution">
    <text evidence="11">The sequence shown here is derived from an EMBL/GenBank/DDBJ whole genome shotgun (WGS) entry which is preliminary data.</text>
</comment>
<evidence type="ECO:0000259" key="10">
    <source>
        <dbReference type="Pfam" id="PF03900"/>
    </source>
</evidence>
<evidence type="ECO:0000256" key="2">
    <source>
        <dbReference type="ARBA" id="ARBA00002869"/>
    </source>
</evidence>
<evidence type="ECO:0000256" key="1">
    <source>
        <dbReference type="ARBA" id="ARBA00001916"/>
    </source>
</evidence>
<evidence type="ECO:0000313" key="11">
    <source>
        <dbReference type="EMBL" id="MCP3426070.1"/>
    </source>
</evidence>
<comment type="cofactor">
    <cofactor evidence="1">
        <name>dipyrromethane</name>
        <dbReference type="ChEBI" id="CHEBI:60342"/>
    </cofactor>
</comment>
<dbReference type="PANTHER" id="PTHR11557">
    <property type="entry name" value="PORPHOBILINOGEN DEAMINASE"/>
    <property type="match status" value="1"/>
</dbReference>
<evidence type="ECO:0000256" key="8">
    <source>
        <dbReference type="NCBIfam" id="TIGR00212"/>
    </source>
</evidence>
<comment type="function">
    <text evidence="2">Tetrapolymerization of the monopyrrole PBG into the hydroxymethylbilane pre-uroporphyrinogen in several discrete steps.</text>
</comment>
<comment type="similarity">
    <text evidence="3">Belongs to the HMBS family.</text>
</comment>
<dbReference type="PROSITE" id="PS00533">
    <property type="entry name" value="PORPHOBILINOGEN_DEAM"/>
    <property type="match status" value="1"/>
</dbReference>
<dbReference type="InterPro" id="IPR022417">
    <property type="entry name" value="Porphobilin_deaminase_N"/>
</dbReference>
<dbReference type="InterPro" id="IPR000860">
    <property type="entry name" value="HemC"/>
</dbReference>
<reference evidence="11" key="1">
    <citation type="submission" date="2022-06" db="EMBL/GenBank/DDBJ databases">
        <title>Rothia sp. isolated from sandalwood seedling.</title>
        <authorList>
            <person name="Tuikhar N."/>
            <person name="Kirdat K."/>
            <person name="Thorat V."/>
            <person name="Swetha P."/>
            <person name="Padma S."/>
            <person name="Sundararaj R."/>
            <person name="Yadav A."/>
        </authorList>
    </citation>
    <scope>NUCLEOTIDE SEQUENCE</scope>
    <source>
        <strain evidence="11">AR01</strain>
    </source>
</reference>
<dbReference type="NCBIfam" id="TIGR00212">
    <property type="entry name" value="hemC"/>
    <property type="match status" value="1"/>
</dbReference>
<dbReference type="Proteomes" id="UP001139502">
    <property type="component" value="Unassembled WGS sequence"/>
</dbReference>
<dbReference type="SUPFAM" id="SSF53850">
    <property type="entry name" value="Periplasmic binding protein-like II"/>
    <property type="match status" value="1"/>
</dbReference>
<dbReference type="EC" id="2.5.1.61" evidence="4 8"/>
<organism evidence="11 12">
    <name type="scientific">Rothia santali</name>
    <dbReference type="NCBI Taxonomy" id="2949643"/>
    <lineage>
        <taxon>Bacteria</taxon>
        <taxon>Bacillati</taxon>
        <taxon>Actinomycetota</taxon>
        <taxon>Actinomycetes</taxon>
        <taxon>Micrococcales</taxon>
        <taxon>Micrococcaceae</taxon>
        <taxon>Rothia</taxon>
    </lineage>
</organism>
<dbReference type="InterPro" id="IPR022419">
    <property type="entry name" value="Porphobilin_deaminase_cofac_BS"/>
</dbReference>
<evidence type="ECO:0000256" key="7">
    <source>
        <dbReference type="ARBA" id="ARBA00048169"/>
    </source>
</evidence>
<protein>
    <recommendedName>
        <fullName evidence="4 8">Hydroxymethylbilane synthase</fullName>
        <ecNumber evidence="4 8">2.5.1.61</ecNumber>
    </recommendedName>
</protein>
<accession>A0A9X2KIJ1</accession>
<evidence type="ECO:0000256" key="5">
    <source>
        <dbReference type="ARBA" id="ARBA00022679"/>
    </source>
</evidence>
<comment type="catalytic activity">
    <reaction evidence="7">
        <text>4 porphobilinogen + H2O = hydroxymethylbilane + 4 NH4(+)</text>
        <dbReference type="Rhea" id="RHEA:13185"/>
        <dbReference type="ChEBI" id="CHEBI:15377"/>
        <dbReference type="ChEBI" id="CHEBI:28938"/>
        <dbReference type="ChEBI" id="CHEBI:57845"/>
        <dbReference type="ChEBI" id="CHEBI:58126"/>
        <dbReference type="EC" id="2.5.1.61"/>
    </reaction>
</comment>
<dbReference type="InterPro" id="IPR022418">
    <property type="entry name" value="Porphobilinogen_deaminase_C"/>
</dbReference>
<dbReference type="GO" id="GO:0005737">
    <property type="term" value="C:cytoplasm"/>
    <property type="evidence" value="ECO:0007669"/>
    <property type="project" value="UniProtKB-UniRule"/>
</dbReference>
<evidence type="ECO:0000259" key="9">
    <source>
        <dbReference type="Pfam" id="PF01379"/>
    </source>
</evidence>
<dbReference type="PANTHER" id="PTHR11557:SF0">
    <property type="entry name" value="PORPHOBILINOGEN DEAMINASE"/>
    <property type="match status" value="1"/>
</dbReference>
<dbReference type="AlphaFoldDB" id="A0A9X2KIJ1"/>
<dbReference type="SUPFAM" id="SSF54782">
    <property type="entry name" value="Porphobilinogen deaminase (hydroxymethylbilane synthase), C-terminal domain"/>
    <property type="match status" value="1"/>
</dbReference>
<keyword evidence="12" id="KW-1185">Reference proteome</keyword>
<dbReference type="Gene3D" id="3.40.190.10">
    <property type="entry name" value="Periplasmic binding protein-like II"/>
    <property type="match status" value="2"/>
</dbReference>
<evidence type="ECO:0000256" key="4">
    <source>
        <dbReference type="ARBA" id="ARBA00012655"/>
    </source>
</evidence>
<feature type="domain" description="Porphobilinogen deaminase N-terminal" evidence="9">
    <location>
        <begin position="4"/>
        <end position="221"/>
    </location>
</feature>
<sequence length="324" mass="33762">MTPIRVGTRGSALATTQSRHIAERLDAAGAPAELKIVTTTGDVTSGSLAQLGGTGVFAAALRQELLGGSVDVAVHSLKDLPTKDLFDGELSLIYPVREDPRDVLVARDGLDLDGLPAGARIGTGSPRRAAQLRILRPDCQVVDIRGNVGTRLSRVAGLERFAADDTGVGRGTHGDLDAVVLAAAGLARLGLSEVGTDFLDPHRVLPAAGQGCLAIEYRTRSTPEEVLAAIRSLEHAETALAVQAERALLLRLEAGCAAPIGAFARLEGKELALDAVVADPRGGEVLRERALAPVATSEEARALGTRVAETLLGRGADRYTDRTS</sequence>
<proteinExistence type="inferred from homology"/>